<dbReference type="Gene3D" id="3.40.50.1000">
    <property type="entry name" value="HAD superfamily/HAD-like"/>
    <property type="match status" value="1"/>
</dbReference>
<gene>
    <name evidence="1" type="ORF">Rai3103_07300</name>
</gene>
<proteinExistence type="predicted"/>
<dbReference type="InterPro" id="IPR023214">
    <property type="entry name" value="HAD_sf"/>
</dbReference>
<dbReference type="InterPro" id="IPR023198">
    <property type="entry name" value="PGP-like_dom2"/>
</dbReference>
<evidence type="ECO:0000313" key="1">
    <source>
        <dbReference type="EMBL" id="QGF23508.1"/>
    </source>
</evidence>
<dbReference type="InterPro" id="IPR036412">
    <property type="entry name" value="HAD-like_sf"/>
</dbReference>
<dbReference type="SUPFAM" id="SSF56784">
    <property type="entry name" value="HAD-like"/>
    <property type="match status" value="1"/>
</dbReference>
<name>A0A5Q2F9Z6_9ACTN</name>
<dbReference type="SFLD" id="SFLDG01135">
    <property type="entry name" value="C1.5.6:_HAD__Beta-PGM__Phospha"/>
    <property type="match status" value="1"/>
</dbReference>
<dbReference type="SFLD" id="SFLDS00003">
    <property type="entry name" value="Haloacid_Dehalogenase"/>
    <property type="match status" value="1"/>
</dbReference>
<dbReference type="SFLD" id="SFLDG01129">
    <property type="entry name" value="C1.5:_HAD__Beta-PGM__Phosphata"/>
    <property type="match status" value="1"/>
</dbReference>
<dbReference type="EMBL" id="CP045725">
    <property type="protein sequence ID" value="QGF23508.1"/>
    <property type="molecule type" value="Genomic_DNA"/>
</dbReference>
<dbReference type="NCBIfam" id="TIGR01509">
    <property type="entry name" value="HAD-SF-IA-v3"/>
    <property type="match status" value="1"/>
</dbReference>
<dbReference type="GO" id="GO:0050308">
    <property type="term" value="F:sugar-phosphatase activity"/>
    <property type="evidence" value="ECO:0007669"/>
    <property type="project" value="TreeGrafter"/>
</dbReference>
<dbReference type="PANTHER" id="PTHR43481:SF4">
    <property type="entry name" value="GLYCEROL-1-PHOSPHATE PHOSPHOHYDROLASE 1-RELATED"/>
    <property type="match status" value="1"/>
</dbReference>
<dbReference type="KEGG" id="rain:Rai3103_07300"/>
<dbReference type="Pfam" id="PF00702">
    <property type="entry name" value="Hydrolase"/>
    <property type="match status" value="1"/>
</dbReference>
<organism evidence="1 2">
    <name type="scientific">Raineyella fluvialis</name>
    <dbReference type="NCBI Taxonomy" id="2662261"/>
    <lineage>
        <taxon>Bacteria</taxon>
        <taxon>Bacillati</taxon>
        <taxon>Actinomycetota</taxon>
        <taxon>Actinomycetes</taxon>
        <taxon>Propionibacteriales</taxon>
        <taxon>Propionibacteriaceae</taxon>
        <taxon>Raineyella</taxon>
    </lineage>
</organism>
<dbReference type="PRINTS" id="PR00413">
    <property type="entry name" value="HADHALOGNASE"/>
</dbReference>
<dbReference type="Gene3D" id="1.10.150.240">
    <property type="entry name" value="Putative phosphatase, domain 2"/>
    <property type="match status" value="1"/>
</dbReference>
<dbReference type="InterPro" id="IPR051806">
    <property type="entry name" value="HAD-like_SPP"/>
</dbReference>
<dbReference type="PANTHER" id="PTHR43481">
    <property type="entry name" value="FRUCTOSE-1-PHOSPHATE PHOSPHATASE"/>
    <property type="match status" value="1"/>
</dbReference>
<keyword evidence="2" id="KW-1185">Reference proteome</keyword>
<sequence>MAGQAFDGVIFDMDSTLVDSLPAIVRVWTRFAERYRLTAEDLSGLFGLSSGAIVDLLVPAERRAEALAWITEHELSDQEGVVALPGAAHALAAAGERAAVATSATRPMAYARLAAAGLPQPAVLVTASDVVRAKPDPQIFLAAAAGLGVDPARCLVAEDAPNGLRAARAAGMATVAVTTTHTAEQLAPLADVVVPDLSHVGLRLDGARVLVSAPR</sequence>
<accession>A0A5Q2F9Z6</accession>
<dbReference type="Proteomes" id="UP000386847">
    <property type="component" value="Chromosome"/>
</dbReference>
<dbReference type="InterPro" id="IPR006439">
    <property type="entry name" value="HAD-SF_hydro_IA"/>
</dbReference>
<keyword evidence="1" id="KW-0378">Hydrolase</keyword>
<protein>
    <submittedName>
        <fullName evidence="1">HAD-IA family hydrolase</fullName>
    </submittedName>
</protein>
<dbReference type="AlphaFoldDB" id="A0A5Q2F9Z6"/>
<evidence type="ECO:0000313" key="2">
    <source>
        <dbReference type="Proteomes" id="UP000386847"/>
    </source>
</evidence>
<dbReference type="RefSeq" id="WP_153572039.1">
    <property type="nucleotide sequence ID" value="NZ_CP045725.1"/>
</dbReference>
<reference evidence="1 2" key="1">
    <citation type="submission" date="2019-10" db="EMBL/GenBank/DDBJ databases">
        <title>Genomic analysis of Raineyella sp. CBA3103.</title>
        <authorList>
            <person name="Roh S.W."/>
        </authorList>
    </citation>
    <scope>NUCLEOTIDE SEQUENCE [LARGE SCALE GENOMIC DNA]</scope>
    <source>
        <strain evidence="1 2">CBA3103</strain>
    </source>
</reference>